<dbReference type="HOGENOM" id="CLU_118482_5_3_4"/>
<dbReference type="KEGG" id="cbaa:SRAA_0539"/>
<feature type="domain" description="PIN" evidence="9">
    <location>
        <begin position="3"/>
        <end position="124"/>
    </location>
</feature>
<keyword evidence="8" id="KW-0800">Toxin</keyword>
<keyword evidence="11" id="KW-1185">Reference proteome</keyword>
<proteinExistence type="inferred from homology"/>
<evidence type="ECO:0000256" key="5">
    <source>
        <dbReference type="ARBA" id="ARBA00022801"/>
    </source>
</evidence>
<gene>
    <name evidence="8" type="primary">vapC</name>
    <name evidence="10" type="ORF">SRAA_0539</name>
</gene>
<dbReference type="PANTHER" id="PTHR33653">
    <property type="entry name" value="RIBONUCLEASE VAPC2"/>
    <property type="match status" value="1"/>
</dbReference>
<dbReference type="InterPro" id="IPR029060">
    <property type="entry name" value="PIN-like_dom_sf"/>
</dbReference>
<dbReference type="InterPro" id="IPR022907">
    <property type="entry name" value="VapC_family"/>
</dbReference>
<comment type="function">
    <text evidence="8">Toxic component of a toxin-antitoxin (TA) system. An RNase.</text>
</comment>
<evidence type="ECO:0000256" key="7">
    <source>
        <dbReference type="ARBA" id="ARBA00038093"/>
    </source>
</evidence>
<dbReference type="GO" id="GO:0004540">
    <property type="term" value="F:RNA nuclease activity"/>
    <property type="evidence" value="ECO:0007669"/>
    <property type="project" value="InterPro"/>
</dbReference>
<comment type="similarity">
    <text evidence="7 8">Belongs to the PINc/VapC protein family.</text>
</comment>
<comment type="cofactor">
    <cofactor evidence="1 8">
        <name>Mg(2+)</name>
        <dbReference type="ChEBI" id="CHEBI:18420"/>
    </cofactor>
</comment>
<protein>
    <recommendedName>
        <fullName evidence="8">Ribonuclease VapC</fullName>
        <shortName evidence="8">RNase VapC</shortName>
        <ecNumber evidence="8">3.1.-.-</ecNumber>
    </recommendedName>
    <alternativeName>
        <fullName evidence="8">Toxin VapC</fullName>
    </alternativeName>
</protein>
<dbReference type="PANTHER" id="PTHR33653:SF1">
    <property type="entry name" value="RIBONUCLEASE VAPC2"/>
    <property type="match status" value="1"/>
</dbReference>
<feature type="binding site" evidence="8">
    <location>
        <position position="6"/>
    </location>
    <ligand>
        <name>Mg(2+)</name>
        <dbReference type="ChEBI" id="CHEBI:18420"/>
    </ligand>
</feature>
<keyword evidence="2 8" id="KW-1277">Toxin-antitoxin system</keyword>
<accession>A0A060NLM0</accession>
<dbReference type="EC" id="3.1.-.-" evidence="8"/>
<dbReference type="Pfam" id="PF01850">
    <property type="entry name" value="PIN"/>
    <property type="match status" value="1"/>
</dbReference>
<dbReference type="InterPro" id="IPR002716">
    <property type="entry name" value="PIN_dom"/>
</dbReference>
<evidence type="ECO:0000313" key="11">
    <source>
        <dbReference type="Proteomes" id="UP000067461"/>
    </source>
</evidence>
<dbReference type="AlphaFoldDB" id="A0A060NLM0"/>
<evidence type="ECO:0000256" key="4">
    <source>
        <dbReference type="ARBA" id="ARBA00022723"/>
    </source>
</evidence>
<evidence type="ECO:0000313" key="10">
    <source>
        <dbReference type="EMBL" id="BAO80393.1"/>
    </source>
</evidence>
<dbReference type="GO" id="GO:0090729">
    <property type="term" value="F:toxin activity"/>
    <property type="evidence" value="ECO:0007669"/>
    <property type="project" value="UniProtKB-KW"/>
</dbReference>
<evidence type="ECO:0000256" key="6">
    <source>
        <dbReference type="ARBA" id="ARBA00022842"/>
    </source>
</evidence>
<sequence>MPYLLDTNILIYFFKDQGAVRQHMAQQRDTDIRLCTPVLWELLSGAYKSAHPNTQLLKLEAVQNRFQSHPFDAQSAEQAARTRAQLETQGSPIGPIDTLIAGIALAHGLTLVTRNTREFGRVPGLQVANWFDA</sequence>
<keyword evidence="5 8" id="KW-0378">Hydrolase</keyword>
<evidence type="ECO:0000256" key="2">
    <source>
        <dbReference type="ARBA" id="ARBA00022649"/>
    </source>
</evidence>
<dbReference type="EMBL" id="AP014568">
    <property type="protein sequence ID" value="BAO80393.1"/>
    <property type="molecule type" value="Genomic_DNA"/>
</dbReference>
<name>A0A060NLM0_9BURK</name>
<keyword evidence="4 8" id="KW-0479">Metal-binding</keyword>
<dbReference type="RefSeq" id="WP_045530775.1">
    <property type="nucleotide sequence ID" value="NZ_AP014568.1"/>
</dbReference>
<dbReference type="Gene3D" id="3.40.50.1010">
    <property type="entry name" value="5'-nuclease"/>
    <property type="match status" value="1"/>
</dbReference>
<dbReference type="InterPro" id="IPR050556">
    <property type="entry name" value="Type_II_TA_system_RNase"/>
</dbReference>
<evidence type="ECO:0000256" key="8">
    <source>
        <dbReference type="HAMAP-Rule" id="MF_00265"/>
    </source>
</evidence>
<keyword evidence="3 8" id="KW-0540">Nuclease</keyword>
<dbReference type="CDD" id="cd18745">
    <property type="entry name" value="PIN_VapC4-5_FitB-like"/>
    <property type="match status" value="1"/>
</dbReference>
<reference evidence="10 11" key="1">
    <citation type="journal article" date="2014" name="Nat. Commun.">
        <title>Physiological and genomic features of highly alkaliphilic hydrogen-utilizing Betaproteobacteria from a continental serpentinizing site.</title>
        <authorList>
            <person name="Suzuki S."/>
            <person name="Kuenen J.G."/>
            <person name="Schipper K."/>
            <person name="van der Velde S."/>
            <person name="Ishii S."/>
            <person name="Wu A."/>
            <person name="Sorokin D.Y."/>
            <person name="Tenney A."/>
            <person name="Meng X.Y."/>
            <person name="Morrill P.L."/>
            <person name="Kamagata Y."/>
            <person name="Muyzer G."/>
            <person name="Nealson K.H."/>
        </authorList>
    </citation>
    <scope>NUCLEOTIDE SEQUENCE [LARGE SCALE GENOMIC DNA]</scope>
    <source>
        <strain evidence="10 11">A1</strain>
    </source>
</reference>
<evidence type="ECO:0000256" key="3">
    <source>
        <dbReference type="ARBA" id="ARBA00022722"/>
    </source>
</evidence>
<organism evidence="10 11">
    <name type="scientific">Serpentinimonas raichei</name>
    <dbReference type="NCBI Taxonomy" id="1458425"/>
    <lineage>
        <taxon>Bacteria</taxon>
        <taxon>Pseudomonadati</taxon>
        <taxon>Pseudomonadota</taxon>
        <taxon>Betaproteobacteria</taxon>
        <taxon>Burkholderiales</taxon>
        <taxon>Comamonadaceae</taxon>
        <taxon>Serpentinimonas</taxon>
    </lineage>
</organism>
<feature type="binding site" evidence="8">
    <location>
        <position position="97"/>
    </location>
    <ligand>
        <name>Mg(2+)</name>
        <dbReference type="ChEBI" id="CHEBI:18420"/>
    </ligand>
</feature>
<keyword evidence="6 8" id="KW-0460">Magnesium</keyword>
<dbReference type="HAMAP" id="MF_00265">
    <property type="entry name" value="VapC_Nob1"/>
    <property type="match status" value="1"/>
</dbReference>
<dbReference type="GO" id="GO:0000287">
    <property type="term" value="F:magnesium ion binding"/>
    <property type="evidence" value="ECO:0007669"/>
    <property type="project" value="UniProtKB-UniRule"/>
</dbReference>
<dbReference type="STRING" id="1458425.SRAA_0539"/>
<evidence type="ECO:0000256" key="1">
    <source>
        <dbReference type="ARBA" id="ARBA00001946"/>
    </source>
</evidence>
<dbReference type="Proteomes" id="UP000067461">
    <property type="component" value="Chromosome"/>
</dbReference>
<dbReference type="OrthoDB" id="9796690at2"/>
<evidence type="ECO:0000259" key="9">
    <source>
        <dbReference type="Pfam" id="PF01850"/>
    </source>
</evidence>
<dbReference type="GO" id="GO:0016787">
    <property type="term" value="F:hydrolase activity"/>
    <property type="evidence" value="ECO:0007669"/>
    <property type="project" value="UniProtKB-KW"/>
</dbReference>
<dbReference type="SUPFAM" id="SSF88723">
    <property type="entry name" value="PIN domain-like"/>
    <property type="match status" value="1"/>
</dbReference>